<sequence>MKILIAPDSFKGSITSTQAAQAVSRAVKELDRQAEVIELPMADGGEGTVDAVLVSRGGEKITCMVEDPLGRRIEADYGWIKDESTAVIETAAASGLPLLTKEELNPMLASSYGTGQLISDALKKGATTIILGLGGSATVDGGVGLFQALGLKVFDQQGKELQRVGGNLQRISSIDTSALNQKLTQAKVIVASDVTNPLLGSNGAVSVFGPQKGVTAGQYRAFEDGMSRFAAIVNQSVNRNKIEEAGSGAAGGIGFLLHSLLNAEFRSGVELMLEISKWREHVGEADIVLTGEGKIDGQSLFGKVPVGIARAAKKENVPVVAFAGTIGEGLDRLSAEGIITVIPIVDKPMKLTEAMATGEELLYEAAKRVMHLILLGQLTNKKN</sequence>
<dbReference type="NCBIfam" id="TIGR00045">
    <property type="entry name" value="glycerate kinase"/>
    <property type="match status" value="1"/>
</dbReference>
<dbReference type="InterPro" id="IPR036129">
    <property type="entry name" value="Glycerate_kinase_sf"/>
</dbReference>
<name>A0A1G9C811_9BACI</name>
<organism evidence="5 6">
    <name type="scientific">Sediminibacillus albus</name>
    <dbReference type="NCBI Taxonomy" id="407036"/>
    <lineage>
        <taxon>Bacteria</taxon>
        <taxon>Bacillati</taxon>
        <taxon>Bacillota</taxon>
        <taxon>Bacilli</taxon>
        <taxon>Bacillales</taxon>
        <taxon>Bacillaceae</taxon>
        <taxon>Sediminibacillus</taxon>
    </lineage>
</organism>
<evidence type="ECO:0000256" key="3">
    <source>
        <dbReference type="ARBA" id="ARBA00022777"/>
    </source>
</evidence>
<dbReference type="InterPro" id="IPR004381">
    <property type="entry name" value="Glycerate_kinase"/>
</dbReference>
<proteinExistence type="inferred from homology"/>
<gene>
    <name evidence="5" type="ORF">SAMN05216243_3302</name>
</gene>
<dbReference type="InterPro" id="IPR018193">
    <property type="entry name" value="Glyc_kinase_flavodox-like_fold"/>
</dbReference>
<dbReference type="GO" id="GO:0008887">
    <property type="term" value="F:glycerate kinase activity"/>
    <property type="evidence" value="ECO:0007669"/>
    <property type="project" value="UniProtKB-UniRule"/>
</dbReference>
<dbReference type="STRING" id="407036.SAMN05216243_3302"/>
<dbReference type="Pfam" id="PF02595">
    <property type="entry name" value="Gly_kinase"/>
    <property type="match status" value="1"/>
</dbReference>
<dbReference type="PANTHER" id="PTHR21599">
    <property type="entry name" value="GLYCERATE KINASE"/>
    <property type="match status" value="1"/>
</dbReference>
<comment type="similarity">
    <text evidence="1 4">Belongs to the glycerate kinase type-1 family.</text>
</comment>
<dbReference type="EMBL" id="FNFL01000007">
    <property type="protein sequence ID" value="SDK47802.1"/>
    <property type="molecule type" value="Genomic_DNA"/>
</dbReference>
<evidence type="ECO:0000256" key="4">
    <source>
        <dbReference type="PIRNR" id="PIRNR006078"/>
    </source>
</evidence>
<accession>A0A1G9C811</accession>
<dbReference type="InterPro" id="IPR018197">
    <property type="entry name" value="Glycerate_kinase_RE-like"/>
</dbReference>
<evidence type="ECO:0000313" key="6">
    <source>
        <dbReference type="Proteomes" id="UP000198694"/>
    </source>
</evidence>
<dbReference type="AlphaFoldDB" id="A0A1G9C811"/>
<dbReference type="SUPFAM" id="SSF110738">
    <property type="entry name" value="Glycerate kinase I"/>
    <property type="match status" value="1"/>
</dbReference>
<dbReference type="Gene3D" id="3.40.50.10350">
    <property type="entry name" value="Glycerate kinase, domain 1"/>
    <property type="match status" value="1"/>
</dbReference>
<keyword evidence="2 4" id="KW-0808">Transferase</keyword>
<dbReference type="PANTHER" id="PTHR21599:SF0">
    <property type="entry name" value="GLYCERATE KINASE"/>
    <property type="match status" value="1"/>
</dbReference>
<dbReference type="RefSeq" id="WP_093216712.1">
    <property type="nucleotide sequence ID" value="NZ_FNFL01000007.1"/>
</dbReference>
<evidence type="ECO:0000256" key="2">
    <source>
        <dbReference type="ARBA" id="ARBA00022679"/>
    </source>
</evidence>
<dbReference type="GO" id="GO:0031388">
    <property type="term" value="P:organic acid phosphorylation"/>
    <property type="evidence" value="ECO:0007669"/>
    <property type="project" value="UniProtKB-UniRule"/>
</dbReference>
<evidence type="ECO:0000256" key="1">
    <source>
        <dbReference type="ARBA" id="ARBA00006284"/>
    </source>
</evidence>
<dbReference type="OrthoDB" id="9774290at2"/>
<reference evidence="5 6" key="1">
    <citation type="submission" date="2016-10" db="EMBL/GenBank/DDBJ databases">
        <authorList>
            <person name="de Groot N.N."/>
        </authorList>
    </citation>
    <scope>NUCLEOTIDE SEQUENCE [LARGE SCALE GENOMIC DNA]</scope>
    <source>
        <strain evidence="5 6">CGMCC 1.6502</strain>
    </source>
</reference>
<keyword evidence="6" id="KW-1185">Reference proteome</keyword>
<protein>
    <submittedName>
        <fullName evidence="5">Glycerate kinase</fullName>
    </submittedName>
</protein>
<dbReference type="Proteomes" id="UP000198694">
    <property type="component" value="Unassembled WGS sequence"/>
</dbReference>
<dbReference type="Gene3D" id="3.90.1510.10">
    <property type="entry name" value="Glycerate kinase, domain 2"/>
    <property type="match status" value="1"/>
</dbReference>
<evidence type="ECO:0000313" key="5">
    <source>
        <dbReference type="EMBL" id="SDK47802.1"/>
    </source>
</evidence>
<keyword evidence="3 4" id="KW-0418">Kinase</keyword>
<dbReference type="PIRSF" id="PIRSF006078">
    <property type="entry name" value="GlxK"/>
    <property type="match status" value="1"/>
</dbReference>